<dbReference type="SUPFAM" id="SSF53756">
    <property type="entry name" value="UDP-Glycosyltransferase/glycogen phosphorylase"/>
    <property type="match status" value="1"/>
</dbReference>
<keyword evidence="3" id="KW-0808">Transferase</keyword>
<keyword evidence="4" id="KW-1185">Reference proteome</keyword>
<keyword evidence="1" id="KW-0812">Transmembrane</keyword>
<organism evidence="3 4">
    <name type="scientific">Adonisia turfae CCMR0081</name>
    <dbReference type="NCBI Taxonomy" id="2292702"/>
    <lineage>
        <taxon>Bacteria</taxon>
        <taxon>Bacillati</taxon>
        <taxon>Cyanobacteriota</taxon>
        <taxon>Adonisia</taxon>
        <taxon>Adonisia turfae</taxon>
    </lineage>
</organism>
<protein>
    <submittedName>
        <fullName evidence="3">Glycosyltransferase family 1 protein</fullName>
    </submittedName>
</protein>
<feature type="transmembrane region" description="Helical" evidence="1">
    <location>
        <begin position="60"/>
        <end position="83"/>
    </location>
</feature>
<name>A0A6M0RG24_9CYAN</name>
<evidence type="ECO:0000313" key="4">
    <source>
        <dbReference type="Proteomes" id="UP000481033"/>
    </source>
</evidence>
<reference evidence="3 4" key="1">
    <citation type="journal article" date="2020" name="Microb. Ecol.">
        <title>Ecogenomics of the Marine Benthic Filamentous Cyanobacterium Adonisia.</title>
        <authorList>
            <person name="Walter J.M."/>
            <person name="Coutinho F.H."/>
            <person name="Leomil L."/>
            <person name="Hargreaves P.I."/>
            <person name="Campeao M.E."/>
            <person name="Vieira V.V."/>
            <person name="Silva B.S."/>
            <person name="Fistarol G.O."/>
            <person name="Salomon P.S."/>
            <person name="Sawabe T."/>
            <person name="Mino S."/>
            <person name="Hosokawa M."/>
            <person name="Miyashita H."/>
            <person name="Maruyama F."/>
            <person name="van Verk M.C."/>
            <person name="Dutilh B.E."/>
            <person name="Thompson C.C."/>
            <person name="Thompson F.L."/>
        </authorList>
    </citation>
    <scope>NUCLEOTIDE SEQUENCE [LARGE SCALE GENOMIC DNA]</scope>
    <source>
        <strain evidence="3 4">CCMR0081</strain>
    </source>
</reference>
<keyword evidence="1" id="KW-0472">Membrane</keyword>
<dbReference type="Pfam" id="PF00534">
    <property type="entry name" value="Glycos_transf_1"/>
    <property type="match status" value="1"/>
</dbReference>
<dbReference type="Gene3D" id="3.40.50.2000">
    <property type="entry name" value="Glycogen Phosphorylase B"/>
    <property type="match status" value="1"/>
</dbReference>
<evidence type="ECO:0000259" key="2">
    <source>
        <dbReference type="Pfam" id="PF00534"/>
    </source>
</evidence>
<dbReference type="InterPro" id="IPR001296">
    <property type="entry name" value="Glyco_trans_1"/>
</dbReference>
<sequence>MAIVKKRLKILLYGNVFGAYRSQNLFKYLLDSGYRISFISPEFFYELGEKKDLLTKALRILLSSYYLVDLFVQAALADVIYLLPLNSNLITPVIWASRLFKTKLVVEMYISAYDTRVREKQDVSADSKSAQLLFAHDRLALSAADRIIHLSRYELSYWEKIFDIKLVEDKIAIAPLFCESKLTEYQHNTIQDNCLRICWWGTLIPSHGIPTILEALHKLQNNQVKFSCQLFGIPPKGREYLLNTYETQIEELGLKQVVTLRQDLKFTDDSLPRYLVENCDLALGIFGDTEKARAAVPNKLIESLTLCIPTLTMSTPALKEFFDPNVDFWACEASPEVMADTITQIYKQTAYQVDWNKTRKKVLQTFSVKNYHQSIAQVLNSVKADLIGDK</sequence>
<dbReference type="AlphaFoldDB" id="A0A6M0RG24"/>
<evidence type="ECO:0000256" key="1">
    <source>
        <dbReference type="SAM" id="Phobius"/>
    </source>
</evidence>
<dbReference type="EMBL" id="QXHD01000004">
    <property type="protein sequence ID" value="NEZ55184.1"/>
    <property type="molecule type" value="Genomic_DNA"/>
</dbReference>
<comment type="caution">
    <text evidence="3">The sequence shown here is derived from an EMBL/GenBank/DDBJ whole genome shotgun (WGS) entry which is preliminary data.</text>
</comment>
<gene>
    <name evidence="3" type="ORF">DXZ20_05730</name>
</gene>
<evidence type="ECO:0000313" key="3">
    <source>
        <dbReference type="EMBL" id="NEZ55184.1"/>
    </source>
</evidence>
<keyword evidence="1" id="KW-1133">Transmembrane helix</keyword>
<proteinExistence type="predicted"/>
<dbReference type="Proteomes" id="UP000481033">
    <property type="component" value="Unassembled WGS sequence"/>
</dbReference>
<feature type="domain" description="Glycosyl transferase family 1" evidence="2">
    <location>
        <begin position="195"/>
        <end position="361"/>
    </location>
</feature>
<dbReference type="GO" id="GO:0016757">
    <property type="term" value="F:glycosyltransferase activity"/>
    <property type="evidence" value="ECO:0007669"/>
    <property type="project" value="InterPro"/>
</dbReference>
<accession>A0A6M0RG24</accession>